<dbReference type="PANTHER" id="PTHR30482">
    <property type="entry name" value="HIGH-AFFINITY BRANCHED-CHAIN AMINO ACID TRANSPORT SYSTEM PERMEASE"/>
    <property type="match status" value="1"/>
</dbReference>
<gene>
    <name evidence="7" type="ORF">HMPREF9695_00805</name>
</gene>
<dbReference type="GO" id="GO:0005886">
    <property type="term" value="C:plasma membrane"/>
    <property type="evidence" value="ECO:0007669"/>
    <property type="project" value="UniProtKB-SubCell"/>
</dbReference>
<evidence type="ECO:0000256" key="4">
    <source>
        <dbReference type="ARBA" id="ARBA00022989"/>
    </source>
</evidence>
<dbReference type="AlphaFoldDB" id="K8PTN3"/>
<dbReference type="Pfam" id="PF02653">
    <property type="entry name" value="BPD_transp_2"/>
    <property type="match status" value="1"/>
</dbReference>
<evidence type="ECO:0000256" key="6">
    <source>
        <dbReference type="SAM" id="Phobius"/>
    </source>
</evidence>
<dbReference type="InterPro" id="IPR001851">
    <property type="entry name" value="ABC_transp_permease"/>
</dbReference>
<comment type="caution">
    <text evidence="7">The sequence shown here is derived from an EMBL/GenBank/DDBJ whole genome shotgun (WGS) entry which is preliminary data.</text>
</comment>
<evidence type="ECO:0000256" key="1">
    <source>
        <dbReference type="ARBA" id="ARBA00004651"/>
    </source>
</evidence>
<dbReference type="Proteomes" id="UP000001096">
    <property type="component" value="Unassembled WGS sequence"/>
</dbReference>
<proteinExistence type="predicted"/>
<keyword evidence="4 6" id="KW-1133">Transmembrane helix</keyword>
<feature type="transmembrane region" description="Helical" evidence="6">
    <location>
        <begin position="111"/>
        <end position="132"/>
    </location>
</feature>
<feature type="transmembrane region" description="Helical" evidence="6">
    <location>
        <begin position="208"/>
        <end position="233"/>
    </location>
</feature>
<evidence type="ECO:0008006" key="9">
    <source>
        <dbReference type="Google" id="ProtNLM"/>
    </source>
</evidence>
<dbReference type="GO" id="GO:0015658">
    <property type="term" value="F:branched-chain amino acid transmembrane transporter activity"/>
    <property type="evidence" value="ECO:0007669"/>
    <property type="project" value="InterPro"/>
</dbReference>
<evidence type="ECO:0000256" key="2">
    <source>
        <dbReference type="ARBA" id="ARBA00022475"/>
    </source>
</evidence>
<comment type="subcellular location">
    <subcellularLocation>
        <location evidence="1">Cell membrane</location>
        <topology evidence="1">Multi-pass membrane protein</topology>
    </subcellularLocation>
</comment>
<feature type="transmembrane region" description="Helical" evidence="6">
    <location>
        <begin position="245"/>
        <end position="269"/>
    </location>
</feature>
<reference evidence="7 8" key="1">
    <citation type="submission" date="2012-04" db="EMBL/GenBank/DDBJ databases">
        <title>The Genome Sequence of Afipia broomeae ATCC 49717.</title>
        <authorList>
            <consortium name="The Broad Institute Genome Sequencing Platform"/>
            <person name="Earl A."/>
            <person name="Ward D."/>
            <person name="Feldgarden M."/>
            <person name="Gevers D."/>
            <person name="Huys G."/>
            <person name="Walker B."/>
            <person name="Young S.K."/>
            <person name="Zeng Q."/>
            <person name="Gargeya S."/>
            <person name="Fitzgerald M."/>
            <person name="Haas B."/>
            <person name="Abouelleil A."/>
            <person name="Alvarado L."/>
            <person name="Arachchi H.M."/>
            <person name="Berlin A."/>
            <person name="Chapman S.B."/>
            <person name="Goldberg J."/>
            <person name="Griggs A."/>
            <person name="Gujja S."/>
            <person name="Hansen M."/>
            <person name="Howarth C."/>
            <person name="Imamovic A."/>
            <person name="Larimer J."/>
            <person name="McCowen C."/>
            <person name="Montmayeur A."/>
            <person name="Murphy C."/>
            <person name="Neiman D."/>
            <person name="Pearson M."/>
            <person name="Priest M."/>
            <person name="Roberts A."/>
            <person name="Saif S."/>
            <person name="Shea T."/>
            <person name="Sisk P."/>
            <person name="Sykes S."/>
            <person name="Wortman J."/>
            <person name="Nusbaum C."/>
            <person name="Birren B."/>
        </authorList>
    </citation>
    <scope>NUCLEOTIDE SEQUENCE [LARGE SCALE GENOMIC DNA]</scope>
    <source>
        <strain evidence="7 8">ATCC 49717</strain>
    </source>
</reference>
<dbReference type="eggNOG" id="COG4177">
    <property type="taxonomic scope" value="Bacteria"/>
</dbReference>
<keyword evidence="3 6" id="KW-0812">Transmembrane</keyword>
<feature type="transmembrane region" description="Helical" evidence="6">
    <location>
        <begin position="40"/>
        <end position="72"/>
    </location>
</feature>
<keyword evidence="8" id="KW-1185">Reference proteome</keyword>
<dbReference type="EMBL" id="AGWX01000001">
    <property type="protein sequence ID" value="EKS41713.1"/>
    <property type="molecule type" value="Genomic_DNA"/>
</dbReference>
<feature type="transmembrane region" description="Helical" evidence="6">
    <location>
        <begin position="289"/>
        <end position="308"/>
    </location>
</feature>
<dbReference type="PATRIC" id="fig|883078.3.peg.830"/>
<dbReference type="PANTHER" id="PTHR30482:SF17">
    <property type="entry name" value="ABC TRANSPORTER ATP-BINDING PROTEIN"/>
    <property type="match status" value="1"/>
</dbReference>
<accession>K8PTN3</accession>
<dbReference type="InterPro" id="IPR043428">
    <property type="entry name" value="LivM-like"/>
</dbReference>
<keyword evidence="5 6" id="KW-0472">Membrane</keyword>
<feature type="transmembrane region" description="Helical" evidence="6">
    <location>
        <begin position="84"/>
        <end position="105"/>
    </location>
</feature>
<keyword evidence="2" id="KW-1003">Cell membrane</keyword>
<evidence type="ECO:0000256" key="3">
    <source>
        <dbReference type="ARBA" id="ARBA00022692"/>
    </source>
</evidence>
<dbReference type="RefSeq" id="WP_006019519.1">
    <property type="nucleotide sequence ID" value="NZ_KB375282.1"/>
</dbReference>
<evidence type="ECO:0000313" key="8">
    <source>
        <dbReference type="Proteomes" id="UP000001096"/>
    </source>
</evidence>
<protein>
    <recommendedName>
        <fullName evidence="9">Branched-chain amino acid ABC transporter permease</fullName>
    </recommendedName>
</protein>
<evidence type="ECO:0000256" key="5">
    <source>
        <dbReference type="ARBA" id="ARBA00023136"/>
    </source>
</evidence>
<feature type="transmembrane region" description="Helical" evidence="6">
    <location>
        <begin position="153"/>
        <end position="174"/>
    </location>
</feature>
<evidence type="ECO:0000313" key="7">
    <source>
        <dbReference type="EMBL" id="EKS41713.1"/>
    </source>
</evidence>
<dbReference type="CDD" id="cd06581">
    <property type="entry name" value="TM_PBP1_LivM_like"/>
    <property type="match status" value="1"/>
</dbReference>
<dbReference type="HOGENOM" id="CLU_031365_0_1_5"/>
<organism evidence="7 8">
    <name type="scientific">Afipia broomeae ATCC 49717</name>
    <dbReference type="NCBI Taxonomy" id="883078"/>
    <lineage>
        <taxon>Bacteria</taxon>
        <taxon>Pseudomonadati</taxon>
        <taxon>Pseudomonadota</taxon>
        <taxon>Alphaproteobacteria</taxon>
        <taxon>Hyphomicrobiales</taxon>
        <taxon>Nitrobacteraceae</taxon>
        <taxon>Afipia</taxon>
    </lineage>
</organism>
<name>K8PTN3_9BRAD</name>
<sequence length="339" mass="35467">MSTMNMKTSTALLLGLAVVGILAPFAGLYAQFLMKCVAFALFAVAFNFFTGNVGLLSIGHAAFFGFGAYAAGYATKSWGFTPELALGVSLFIGAALGAVMGGMAIRRQGIYFAMITLALAQMVYFICVQAPFTGAEDGLQRIPRRALFGLFDLSSDHAMYAFALVVMLVAVWGFQRVMEAPFGQVLLAIRDNEPRAISLGYDVQKYKLSAFTMSAAIAGLAGGLKALTLGFAGLPDAHWTQSGNVILMCLLGGLGTPLGPIIGAILVVTLESKLSGVGVVQIGSLAIDLSSKVPIIIGLIFMVCVMLFRRGIVGEISAALAAAKPTEARGTAEKGIRPS</sequence>